<sequence length="111" mass="12667">MQQARITDNFRQQKSFDSISRTGRDKKQQKAPELPGAHGEAAVTNYDISAEERLLRAFDLATQYGPCTGMTRLERWQRAEQFGLNPPMQVKELLTGLQGEQLNQCLWDGRV</sequence>
<dbReference type="GO" id="GO:0000731">
    <property type="term" value="P:DNA synthesis involved in DNA repair"/>
    <property type="evidence" value="ECO:0007669"/>
    <property type="project" value="InterPro"/>
</dbReference>
<dbReference type="GO" id="GO:0003887">
    <property type="term" value="F:DNA-directed DNA polymerase activity"/>
    <property type="evidence" value="ECO:0007669"/>
    <property type="project" value="TreeGrafter"/>
</dbReference>
<reference evidence="2 3" key="1">
    <citation type="submission" date="2016-10" db="EMBL/GenBank/DDBJ databases">
        <authorList>
            <person name="Cai Z."/>
        </authorList>
    </citation>
    <scope>NUCLEOTIDE SEQUENCE [LARGE SCALE GENOMIC DNA]</scope>
</reference>
<dbReference type="GO" id="GO:0043625">
    <property type="term" value="C:delta DNA polymerase complex"/>
    <property type="evidence" value="ECO:0007669"/>
    <property type="project" value="TreeGrafter"/>
</dbReference>
<keyword evidence="3" id="KW-1185">Reference proteome</keyword>
<name>A0A383W420_TETOB</name>
<feature type="region of interest" description="Disordered" evidence="1">
    <location>
        <begin position="1"/>
        <end position="39"/>
    </location>
</feature>
<feature type="compositionally biased region" description="Polar residues" evidence="1">
    <location>
        <begin position="1"/>
        <end position="21"/>
    </location>
</feature>
<dbReference type="PANTHER" id="PTHR14303">
    <property type="entry name" value="DNA POLYMERASE DELTA SUBUNIT 4"/>
    <property type="match status" value="1"/>
</dbReference>
<dbReference type="GO" id="GO:0006261">
    <property type="term" value="P:DNA-templated DNA replication"/>
    <property type="evidence" value="ECO:0007669"/>
    <property type="project" value="TreeGrafter"/>
</dbReference>
<dbReference type="EMBL" id="FNXT01001087">
    <property type="protein sequence ID" value="SZX71923.1"/>
    <property type="molecule type" value="Genomic_DNA"/>
</dbReference>
<evidence type="ECO:0008006" key="4">
    <source>
        <dbReference type="Google" id="ProtNLM"/>
    </source>
</evidence>
<evidence type="ECO:0000313" key="2">
    <source>
        <dbReference type="EMBL" id="SZX71923.1"/>
    </source>
</evidence>
<dbReference type="InterPro" id="IPR007218">
    <property type="entry name" value="DNA_pol_delta_4"/>
</dbReference>
<evidence type="ECO:0000256" key="1">
    <source>
        <dbReference type="SAM" id="MobiDB-lite"/>
    </source>
</evidence>
<organism evidence="2 3">
    <name type="scientific">Tetradesmus obliquus</name>
    <name type="common">Green alga</name>
    <name type="synonym">Acutodesmus obliquus</name>
    <dbReference type="NCBI Taxonomy" id="3088"/>
    <lineage>
        <taxon>Eukaryota</taxon>
        <taxon>Viridiplantae</taxon>
        <taxon>Chlorophyta</taxon>
        <taxon>core chlorophytes</taxon>
        <taxon>Chlorophyceae</taxon>
        <taxon>CS clade</taxon>
        <taxon>Sphaeropleales</taxon>
        <taxon>Scenedesmaceae</taxon>
        <taxon>Tetradesmus</taxon>
    </lineage>
</organism>
<gene>
    <name evidence="2" type="ORF">BQ4739_LOCUS12027</name>
</gene>
<dbReference type="STRING" id="3088.A0A383W420"/>
<dbReference type="AlphaFoldDB" id="A0A383W420"/>
<dbReference type="Proteomes" id="UP000256970">
    <property type="component" value="Unassembled WGS sequence"/>
</dbReference>
<proteinExistence type="predicted"/>
<dbReference type="PANTHER" id="PTHR14303:SF0">
    <property type="entry name" value="DNA POLYMERASE DELTA SUBUNIT 4"/>
    <property type="match status" value="1"/>
</dbReference>
<accession>A0A383W420</accession>
<protein>
    <recommendedName>
        <fullName evidence="4">DNA polymerase delta subunit 4</fullName>
    </recommendedName>
</protein>
<dbReference type="Pfam" id="PF04081">
    <property type="entry name" value="DNA_pol_delta_4"/>
    <property type="match status" value="1"/>
</dbReference>
<evidence type="ECO:0000313" key="3">
    <source>
        <dbReference type="Proteomes" id="UP000256970"/>
    </source>
</evidence>